<evidence type="ECO:0000313" key="1">
    <source>
        <dbReference type="EMBL" id="MCW9711272.1"/>
    </source>
</evidence>
<dbReference type="Proteomes" id="UP001207337">
    <property type="component" value="Unassembled WGS sequence"/>
</dbReference>
<dbReference type="RefSeq" id="WP_265786351.1">
    <property type="nucleotide sequence ID" value="NZ_BAABRS010000001.1"/>
</dbReference>
<sequence length="59" mass="6639">DVTLCSADGTGRPAGSVGPRLLFYLPRGDSPRESPLFFIRYNQSVFKGFFIQKIKFNIL</sequence>
<feature type="non-terminal residue" evidence="1">
    <location>
        <position position="1"/>
    </location>
</feature>
<organism evidence="1 2">
    <name type="scientific">Fodinibius salicampi</name>
    <dbReference type="NCBI Taxonomy" id="1920655"/>
    <lineage>
        <taxon>Bacteria</taxon>
        <taxon>Pseudomonadati</taxon>
        <taxon>Balneolota</taxon>
        <taxon>Balneolia</taxon>
        <taxon>Balneolales</taxon>
        <taxon>Balneolaceae</taxon>
        <taxon>Fodinibius</taxon>
    </lineage>
</organism>
<evidence type="ECO:0000313" key="2">
    <source>
        <dbReference type="Proteomes" id="UP001207337"/>
    </source>
</evidence>
<proteinExistence type="predicted"/>
<dbReference type="EMBL" id="JAJNDC010000001">
    <property type="protein sequence ID" value="MCW9711272.1"/>
    <property type="molecule type" value="Genomic_DNA"/>
</dbReference>
<accession>A0ABT3PTU7</accession>
<name>A0ABT3PTU7_9BACT</name>
<protein>
    <submittedName>
        <fullName evidence="1">Uncharacterized protein</fullName>
    </submittedName>
</protein>
<comment type="caution">
    <text evidence="1">The sequence shown here is derived from an EMBL/GenBank/DDBJ whole genome shotgun (WGS) entry which is preliminary data.</text>
</comment>
<reference evidence="1 2" key="1">
    <citation type="submission" date="2021-11" db="EMBL/GenBank/DDBJ databases">
        <title>Aliifidinibius sp. nov., a new bacterium isolated from saline soil.</title>
        <authorList>
            <person name="Galisteo C."/>
            <person name="De La Haba R."/>
            <person name="Sanchez-Porro C."/>
            <person name="Ventosa A."/>
        </authorList>
    </citation>
    <scope>NUCLEOTIDE SEQUENCE [LARGE SCALE GENOMIC DNA]</scope>
    <source>
        <strain evidence="1 2">KACC 190600</strain>
    </source>
</reference>
<keyword evidence="2" id="KW-1185">Reference proteome</keyword>
<gene>
    <name evidence="1" type="ORF">LQ318_00005</name>
</gene>